<comment type="caution">
    <text evidence="2">The sequence shown here is derived from an EMBL/GenBank/DDBJ whole genome shotgun (WGS) entry which is preliminary data.</text>
</comment>
<name>V8R0F1_9BURK</name>
<proteinExistence type="predicted"/>
<accession>V8R0F1</accession>
<evidence type="ECO:0000256" key="1">
    <source>
        <dbReference type="SAM" id="Phobius"/>
    </source>
</evidence>
<sequence length="48" mass="5352">MTANIIAGAACFYSTEILSYMLLFYAITKKQPAFETLTCSLISILTRQ</sequence>
<feature type="transmembrane region" description="Helical" evidence="1">
    <location>
        <begin position="6"/>
        <end position="27"/>
    </location>
</feature>
<evidence type="ECO:0000313" key="2">
    <source>
        <dbReference type="EMBL" id="ETF04754.1"/>
    </source>
</evidence>
<dbReference type="HOGENOM" id="CLU_3148583_0_0_4"/>
<keyword evidence="3" id="KW-1185">Reference proteome</keyword>
<keyword evidence="1" id="KW-0812">Transmembrane</keyword>
<dbReference type="EMBL" id="AYXT01000001">
    <property type="protein sequence ID" value="ETF04754.1"/>
    <property type="molecule type" value="Genomic_DNA"/>
</dbReference>
<organism evidence="2 3">
    <name type="scientific">Advenella kashmirensis W13003</name>
    <dbReference type="NCBI Taxonomy" id="1424334"/>
    <lineage>
        <taxon>Bacteria</taxon>
        <taxon>Pseudomonadati</taxon>
        <taxon>Pseudomonadota</taxon>
        <taxon>Betaproteobacteria</taxon>
        <taxon>Burkholderiales</taxon>
        <taxon>Alcaligenaceae</taxon>
    </lineage>
</organism>
<evidence type="ECO:0000313" key="3">
    <source>
        <dbReference type="Proteomes" id="UP000018733"/>
    </source>
</evidence>
<dbReference type="AlphaFoldDB" id="V8R0F1"/>
<dbReference type="STRING" id="1424334.W822_05540"/>
<keyword evidence="1" id="KW-0472">Membrane</keyword>
<keyword evidence="1" id="KW-1133">Transmembrane helix</keyword>
<dbReference type="Proteomes" id="UP000018733">
    <property type="component" value="Unassembled WGS sequence"/>
</dbReference>
<gene>
    <name evidence="2" type="ORF">W822_05540</name>
</gene>
<reference evidence="2 3" key="1">
    <citation type="journal article" date="2014" name="Genome Announc.">
        <title>Draft Genome Sequence of Advenella kashmirensis Strain W13003, a Polycyclic Aromatic Hydrocarbon-Degrading Bacterium.</title>
        <authorList>
            <person name="Wang X."/>
            <person name="Jin D."/>
            <person name="Zhou L."/>
            <person name="Wu L."/>
            <person name="An W."/>
            <person name="Zhao L."/>
        </authorList>
    </citation>
    <scope>NUCLEOTIDE SEQUENCE [LARGE SCALE GENOMIC DNA]</scope>
    <source>
        <strain evidence="2 3">W13003</strain>
    </source>
</reference>
<protein>
    <submittedName>
        <fullName evidence="2">Uncharacterized protein</fullName>
    </submittedName>
</protein>